<accession>A0A318H1U9</accession>
<comment type="similarity">
    <text evidence="1">Belongs to the PhyH family.</text>
</comment>
<keyword evidence="2" id="KW-0223">Dioxygenase</keyword>
<evidence type="ECO:0000313" key="2">
    <source>
        <dbReference type="EMBL" id="PXW95305.1"/>
    </source>
</evidence>
<dbReference type="GO" id="GO:0016706">
    <property type="term" value="F:2-oxoglutarate-dependent dioxygenase activity"/>
    <property type="evidence" value="ECO:0007669"/>
    <property type="project" value="UniProtKB-ARBA"/>
</dbReference>
<keyword evidence="2" id="KW-0560">Oxidoreductase</keyword>
<reference evidence="3" key="1">
    <citation type="submission" date="2018-05" db="EMBL/GenBank/DDBJ databases">
        <authorList>
            <person name="Deangelis K."/>
            <person name="Huntemann M."/>
            <person name="Clum A."/>
            <person name="Pillay M."/>
            <person name="Palaniappan K."/>
            <person name="Varghese N."/>
            <person name="Mikhailova N."/>
            <person name="Stamatis D."/>
            <person name="Reddy T."/>
            <person name="Daum C."/>
            <person name="Shapiro N."/>
            <person name="Ivanova N."/>
            <person name="Kyrpides N."/>
            <person name="Woyke T."/>
        </authorList>
    </citation>
    <scope>NUCLEOTIDE SEQUENCE [LARGE SCALE GENOMIC DNA]</scope>
    <source>
        <strain evidence="3">GAS496</strain>
    </source>
</reference>
<dbReference type="AlphaFoldDB" id="A0A318H1U9"/>
<name>A0A318H1U9_9MYCO</name>
<dbReference type="Gene3D" id="2.60.120.620">
    <property type="entry name" value="q2cbj1_9rhob like domain"/>
    <property type="match status" value="1"/>
</dbReference>
<dbReference type="GO" id="GO:0005506">
    <property type="term" value="F:iron ion binding"/>
    <property type="evidence" value="ECO:0007669"/>
    <property type="project" value="UniProtKB-ARBA"/>
</dbReference>
<dbReference type="OrthoDB" id="9796766at2"/>
<evidence type="ECO:0000313" key="3">
    <source>
        <dbReference type="Proteomes" id="UP000247781"/>
    </source>
</evidence>
<organism evidence="2 3">
    <name type="scientific">Mycolicibacterium moriokaense</name>
    <dbReference type="NCBI Taxonomy" id="39691"/>
    <lineage>
        <taxon>Bacteria</taxon>
        <taxon>Bacillati</taxon>
        <taxon>Actinomycetota</taxon>
        <taxon>Actinomycetes</taxon>
        <taxon>Mycobacteriales</taxon>
        <taxon>Mycobacteriaceae</taxon>
        <taxon>Mycolicibacterium</taxon>
    </lineage>
</organism>
<dbReference type="PANTHER" id="PTHR20883:SF48">
    <property type="entry name" value="ECTOINE DIOXYGENASE"/>
    <property type="match status" value="1"/>
</dbReference>
<comment type="caution">
    <text evidence="2">The sequence shown here is derived from an EMBL/GenBank/DDBJ whole genome shotgun (WGS) entry which is preliminary data.</text>
</comment>
<gene>
    <name evidence="2" type="ORF">C8E89_1595</name>
</gene>
<dbReference type="EMBL" id="QJJU01000059">
    <property type="protein sequence ID" value="PXW95305.1"/>
    <property type="molecule type" value="Genomic_DNA"/>
</dbReference>
<dbReference type="Proteomes" id="UP000247781">
    <property type="component" value="Unassembled WGS sequence"/>
</dbReference>
<dbReference type="InterPro" id="IPR008775">
    <property type="entry name" value="Phytyl_CoA_dOase-like"/>
</dbReference>
<reference evidence="2 3" key="2">
    <citation type="submission" date="2018-06" db="EMBL/GenBank/DDBJ databases">
        <title>Sequencing of bacterial isolates from soil warming experiment in Harvard Forest, Massachusetts, USA.</title>
        <authorList>
            <person name="Deangelis K.PhD."/>
        </authorList>
    </citation>
    <scope>NUCLEOTIDE SEQUENCE [LARGE SCALE GENOMIC DNA]</scope>
    <source>
        <strain evidence="2 3">GAS496</strain>
    </source>
</reference>
<dbReference type="RefSeq" id="WP_110320349.1">
    <property type="nucleotide sequence ID" value="NZ_QJJU01000059.1"/>
</dbReference>
<protein>
    <submittedName>
        <fullName evidence="2">Ectoine hydroxylase-related dioxygenase (Phytanoyl-CoA dioxygenase family)</fullName>
    </submittedName>
</protein>
<proteinExistence type="inferred from homology"/>
<dbReference type="SUPFAM" id="SSF51197">
    <property type="entry name" value="Clavaminate synthase-like"/>
    <property type="match status" value="1"/>
</dbReference>
<keyword evidence="3" id="KW-1185">Reference proteome</keyword>
<evidence type="ECO:0000256" key="1">
    <source>
        <dbReference type="ARBA" id="ARBA00005830"/>
    </source>
</evidence>
<dbReference type="Pfam" id="PF05721">
    <property type="entry name" value="PhyH"/>
    <property type="match status" value="1"/>
</dbReference>
<sequence>MPKYHLPPTATSAEVAAAIRADGFVIVDNLVSNEVMDRVAEDLDEHIDLTPMGKDDFVGRMTRRTGSLIPRSRASRDLISHPLVLDTTADLLSKATVYQLHLTQVISVLPGETHQPLHRDELAWDFFPFPLDYDVQCNTMWAMTDFTTENGATRIVPGSQLIEGKQTYEDDDPRIVRAEMERGSMFFYSGKVYHGAAANLSDKVRQGINITYCVGWVRQEENQYLSTPIEVARTLDPDLLKLMGYQMGGLAMGYIRDFEDPMRAINDDAPKEQYDFAALTKNPNHANADFMDSFHDEMLSAETPVAAGGVS</sequence>
<dbReference type="PANTHER" id="PTHR20883">
    <property type="entry name" value="PHYTANOYL-COA DIOXYGENASE DOMAIN CONTAINING 1"/>
    <property type="match status" value="1"/>
</dbReference>